<gene>
    <name evidence="1" type="ORF">FHS07_002354</name>
</gene>
<dbReference type="EMBL" id="JACHXY010000002">
    <property type="protein sequence ID" value="MBB3158658.1"/>
    <property type="molecule type" value="Genomic_DNA"/>
</dbReference>
<sequence length="137" mass="15431">MTNTFPKTLHALTTITLPDANPNAGWGSMGTLVNRGQQVEISQARYDATKDVNGDSWLDYSEDEQQARWNEVRFRWGETPDNVRPWDKDPSLANLLRETELAEARKLENTAERADAVAAIFQKYGRGQTSQTIAYIG</sequence>
<dbReference type="Proteomes" id="UP000543579">
    <property type="component" value="Unassembled WGS sequence"/>
</dbReference>
<comment type="caution">
    <text evidence="1">The sequence shown here is derived from an EMBL/GenBank/DDBJ whole genome shotgun (WGS) entry which is preliminary data.</text>
</comment>
<evidence type="ECO:0000313" key="2">
    <source>
        <dbReference type="Proteomes" id="UP000543579"/>
    </source>
</evidence>
<name>A0A7W5CJ65_9MICO</name>
<proteinExistence type="predicted"/>
<dbReference type="RefSeq" id="WP_183420057.1">
    <property type="nucleotide sequence ID" value="NZ_JACHXY010000002.1"/>
</dbReference>
<organism evidence="1 2">
    <name type="scientific">Microbacterium proteolyticum</name>
    <dbReference type="NCBI Taxonomy" id="1572644"/>
    <lineage>
        <taxon>Bacteria</taxon>
        <taxon>Bacillati</taxon>
        <taxon>Actinomycetota</taxon>
        <taxon>Actinomycetes</taxon>
        <taxon>Micrococcales</taxon>
        <taxon>Microbacteriaceae</taxon>
        <taxon>Microbacterium</taxon>
    </lineage>
</organism>
<accession>A0A7W5CJ65</accession>
<dbReference type="AlphaFoldDB" id="A0A7W5CJ65"/>
<reference evidence="1 2" key="1">
    <citation type="submission" date="2020-08" db="EMBL/GenBank/DDBJ databases">
        <title>Genomic Encyclopedia of Type Strains, Phase III (KMG-III): the genomes of soil and plant-associated and newly described type strains.</title>
        <authorList>
            <person name="Whitman W."/>
        </authorList>
    </citation>
    <scope>NUCLEOTIDE SEQUENCE [LARGE SCALE GENOMIC DNA]</scope>
    <source>
        <strain evidence="1 2">CECT 8356</strain>
    </source>
</reference>
<evidence type="ECO:0000313" key="1">
    <source>
        <dbReference type="EMBL" id="MBB3158658.1"/>
    </source>
</evidence>
<protein>
    <submittedName>
        <fullName evidence="1">Uncharacterized protein</fullName>
    </submittedName>
</protein>